<dbReference type="AlphaFoldDB" id="A0A0G1KJI0"/>
<keyword evidence="5 6" id="KW-0472">Membrane</keyword>
<protein>
    <recommendedName>
        <fullName evidence="9">DedA family protein</fullName>
    </recommendedName>
</protein>
<keyword evidence="4 6" id="KW-1133">Transmembrane helix</keyword>
<dbReference type="PANTHER" id="PTHR42709">
    <property type="entry name" value="ALKALINE PHOSPHATASE LIKE PROTEIN"/>
    <property type="match status" value="1"/>
</dbReference>
<evidence type="ECO:0000256" key="4">
    <source>
        <dbReference type="ARBA" id="ARBA00022989"/>
    </source>
</evidence>
<gene>
    <name evidence="7" type="ORF">UW81_C0013G0018</name>
</gene>
<reference evidence="7 8" key="1">
    <citation type="journal article" date="2015" name="Nature">
        <title>rRNA introns, odd ribosomes, and small enigmatic genomes across a large radiation of phyla.</title>
        <authorList>
            <person name="Brown C.T."/>
            <person name="Hug L.A."/>
            <person name="Thomas B.C."/>
            <person name="Sharon I."/>
            <person name="Castelle C.J."/>
            <person name="Singh A."/>
            <person name="Wilkins M.J."/>
            <person name="Williams K.H."/>
            <person name="Banfield J.F."/>
        </authorList>
    </citation>
    <scope>NUCLEOTIDE SEQUENCE [LARGE SCALE GENOMIC DNA]</scope>
</reference>
<comment type="caution">
    <text evidence="7">The sequence shown here is derived from an EMBL/GenBank/DDBJ whole genome shotgun (WGS) entry which is preliminary data.</text>
</comment>
<evidence type="ECO:0008006" key="9">
    <source>
        <dbReference type="Google" id="ProtNLM"/>
    </source>
</evidence>
<feature type="transmembrane region" description="Helical" evidence="6">
    <location>
        <begin position="140"/>
        <end position="160"/>
    </location>
</feature>
<keyword evidence="2" id="KW-1003">Cell membrane</keyword>
<accession>A0A0G1KJI0</accession>
<feature type="transmembrane region" description="Helical" evidence="6">
    <location>
        <begin position="15"/>
        <end position="39"/>
    </location>
</feature>
<feature type="transmembrane region" description="Helical" evidence="6">
    <location>
        <begin position="45"/>
        <end position="65"/>
    </location>
</feature>
<evidence type="ECO:0000313" key="8">
    <source>
        <dbReference type="Proteomes" id="UP000033915"/>
    </source>
</evidence>
<feature type="transmembrane region" description="Helical" evidence="6">
    <location>
        <begin position="167"/>
        <end position="189"/>
    </location>
</feature>
<evidence type="ECO:0000256" key="5">
    <source>
        <dbReference type="ARBA" id="ARBA00023136"/>
    </source>
</evidence>
<evidence type="ECO:0000256" key="6">
    <source>
        <dbReference type="SAM" id="Phobius"/>
    </source>
</evidence>
<evidence type="ECO:0000256" key="3">
    <source>
        <dbReference type="ARBA" id="ARBA00022692"/>
    </source>
</evidence>
<proteinExistence type="predicted"/>
<evidence type="ECO:0000256" key="2">
    <source>
        <dbReference type="ARBA" id="ARBA00022475"/>
    </source>
</evidence>
<evidence type="ECO:0000256" key="1">
    <source>
        <dbReference type="ARBA" id="ARBA00004651"/>
    </source>
</evidence>
<dbReference type="Proteomes" id="UP000033915">
    <property type="component" value="Unassembled WGS sequence"/>
</dbReference>
<evidence type="ECO:0000313" key="7">
    <source>
        <dbReference type="EMBL" id="KKT83683.1"/>
    </source>
</evidence>
<dbReference type="InterPro" id="IPR051311">
    <property type="entry name" value="DedA_domain"/>
</dbReference>
<feature type="transmembrane region" description="Helical" evidence="6">
    <location>
        <begin position="109"/>
        <end position="128"/>
    </location>
</feature>
<name>A0A0G1KJI0_9BACT</name>
<dbReference type="GO" id="GO:0005886">
    <property type="term" value="C:plasma membrane"/>
    <property type="evidence" value="ECO:0007669"/>
    <property type="project" value="UniProtKB-SubCell"/>
</dbReference>
<keyword evidence="3 6" id="KW-0812">Transmembrane</keyword>
<comment type="subcellular location">
    <subcellularLocation>
        <location evidence="1">Cell membrane</location>
        <topology evidence="1">Multi-pass membrane protein</topology>
    </subcellularLocation>
</comment>
<dbReference type="EMBL" id="LCJT01000013">
    <property type="protein sequence ID" value="KKT83683.1"/>
    <property type="molecule type" value="Genomic_DNA"/>
</dbReference>
<organism evidence="7 8">
    <name type="scientific">Candidatus Giovannonibacteria bacterium GW2011_GWC2_44_9</name>
    <dbReference type="NCBI Taxonomy" id="1618658"/>
    <lineage>
        <taxon>Bacteria</taxon>
        <taxon>Candidatus Giovannoniibacteriota</taxon>
    </lineage>
</organism>
<sequence>MNLETATQLLIHYRYLLLFPLAAFEGPIIAFVVGILTAAGYFNPFIAYTILLFGDIIPDSIYYFIGRHGERKTFVARYGAKVGITEERFDIIKKLWHRHGFKTMFISKLAYGLSTPFLVAAGFAGITARKFYEYVLPVTIIQYAILMALGFYFGNSYVLITKYIENAQLIIAAAFIILLIGYYIFAYYLKTRILANKKENNII</sequence>
<dbReference type="PANTHER" id="PTHR42709:SF6">
    <property type="entry name" value="UNDECAPRENYL PHOSPHATE TRANSPORTER A"/>
    <property type="match status" value="1"/>
</dbReference>